<name>A0A2R4XP46_9BURK</name>
<keyword evidence="1" id="KW-0678">Repressor</keyword>
<dbReference type="InterPro" id="IPR036271">
    <property type="entry name" value="Tet_transcr_reg_TetR-rel_C_sf"/>
</dbReference>
<dbReference type="GO" id="GO:0003700">
    <property type="term" value="F:DNA-binding transcription factor activity"/>
    <property type="evidence" value="ECO:0007669"/>
    <property type="project" value="TreeGrafter"/>
</dbReference>
<dbReference type="EMBL" id="CP028901">
    <property type="protein sequence ID" value="AWB35582.1"/>
    <property type="molecule type" value="Genomic_DNA"/>
</dbReference>
<dbReference type="Gene3D" id="1.10.357.10">
    <property type="entry name" value="Tetracycline Repressor, domain 2"/>
    <property type="match status" value="1"/>
</dbReference>
<feature type="domain" description="HTH tetR-type" evidence="6">
    <location>
        <begin position="1"/>
        <end position="46"/>
    </location>
</feature>
<keyword evidence="2" id="KW-0805">Transcription regulation</keyword>
<dbReference type="InterPro" id="IPR041490">
    <property type="entry name" value="KstR2_TetR_C"/>
</dbReference>
<dbReference type="InterPro" id="IPR050109">
    <property type="entry name" value="HTH-type_TetR-like_transc_reg"/>
</dbReference>
<organism evidence="7 8">
    <name type="scientific">Orrella marina</name>
    <dbReference type="NCBI Taxonomy" id="2163011"/>
    <lineage>
        <taxon>Bacteria</taxon>
        <taxon>Pseudomonadati</taxon>
        <taxon>Pseudomonadota</taxon>
        <taxon>Betaproteobacteria</taxon>
        <taxon>Burkholderiales</taxon>
        <taxon>Alcaligenaceae</taxon>
        <taxon>Orrella</taxon>
    </lineage>
</organism>
<evidence type="ECO:0000256" key="2">
    <source>
        <dbReference type="ARBA" id="ARBA00023015"/>
    </source>
</evidence>
<dbReference type="GO" id="GO:0000976">
    <property type="term" value="F:transcription cis-regulatory region binding"/>
    <property type="evidence" value="ECO:0007669"/>
    <property type="project" value="TreeGrafter"/>
</dbReference>
<evidence type="ECO:0000256" key="4">
    <source>
        <dbReference type="ARBA" id="ARBA00023163"/>
    </source>
</evidence>
<dbReference type="OrthoDB" id="5523834at2"/>
<gene>
    <name evidence="7" type="ORF">DBV39_02510</name>
</gene>
<dbReference type="SUPFAM" id="SSF48498">
    <property type="entry name" value="Tetracyclin repressor-like, C-terminal domain"/>
    <property type="match status" value="1"/>
</dbReference>
<proteinExistence type="predicted"/>
<sequence length="186" mass="20860">MRQGYHATSIDDIARALGSTKGRVYHHFASKIDLFFAVHREGMKRLFDAVVPVVQKEDTGQSTLETLEAMLQAHALALLEHHTYESVVVQGVHLHRFGAMTPEERQTLDELIASRDAFESLFKGQLARLKKAGFLRHASVSVAAKTLLGGIQWSLVWYRPDQDTSPASRESLAREMVNVLMHGLVR</sequence>
<dbReference type="PANTHER" id="PTHR30055">
    <property type="entry name" value="HTH-TYPE TRANSCRIPTIONAL REGULATOR RUTR"/>
    <property type="match status" value="1"/>
</dbReference>
<dbReference type="PANTHER" id="PTHR30055:SF234">
    <property type="entry name" value="HTH-TYPE TRANSCRIPTIONAL REGULATOR BETI"/>
    <property type="match status" value="1"/>
</dbReference>
<dbReference type="Gene3D" id="1.10.10.60">
    <property type="entry name" value="Homeodomain-like"/>
    <property type="match status" value="1"/>
</dbReference>
<accession>A0A2R4XP46</accession>
<keyword evidence="3 5" id="KW-0238">DNA-binding</keyword>
<keyword evidence="8" id="KW-1185">Reference proteome</keyword>
<evidence type="ECO:0000256" key="3">
    <source>
        <dbReference type="ARBA" id="ARBA00023125"/>
    </source>
</evidence>
<dbReference type="KEGG" id="boz:DBV39_02510"/>
<dbReference type="Proteomes" id="UP000244571">
    <property type="component" value="Chromosome"/>
</dbReference>
<evidence type="ECO:0000256" key="5">
    <source>
        <dbReference type="PROSITE-ProRule" id="PRU00335"/>
    </source>
</evidence>
<dbReference type="AlphaFoldDB" id="A0A2R4XP46"/>
<dbReference type="SUPFAM" id="SSF46689">
    <property type="entry name" value="Homeodomain-like"/>
    <property type="match status" value="1"/>
</dbReference>
<evidence type="ECO:0000256" key="1">
    <source>
        <dbReference type="ARBA" id="ARBA00022491"/>
    </source>
</evidence>
<dbReference type="InterPro" id="IPR001647">
    <property type="entry name" value="HTH_TetR"/>
</dbReference>
<protein>
    <submittedName>
        <fullName evidence="7">TetR/AcrR family transcriptional regulator</fullName>
    </submittedName>
</protein>
<dbReference type="PROSITE" id="PS01081">
    <property type="entry name" value="HTH_TETR_1"/>
    <property type="match status" value="1"/>
</dbReference>
<feature type="DNA-binding region" description="H-T-H motif" evidence="5">
    <location>
        <begin position="9"/>
        <end position="28"/>
    </location>
</feature>
<keyword evidence="4" id="KW-0804">Transcription</keyword>
<dbReference type="PROSITE" id="PS50977">
    <property type="entry name" value="HTH_TETR_2"/>
    <property type="match status" value="1"/>
</dbReference>
<dbReference type="Pfam" id="PF17932">
    <property type="entry name" value="TetR_C_24"/>
    <property type="match status" value="1"/>
</dbReference>
<evidence type="ECO:0000313" key="7">
    <source>
        <dbReference type="EMBL" id="AWB35582.1"/>
    </source>
</evidence>
<dbReference type="Pfam" id="PF00440">
    <property type="entry name" value="TetR_N"/>
    <property type="match status" value="1"/>
</dbReference>
<evidence type="ECO:0000259" key="6">
    <source>
        <dbReference type="PROSITE" id="PS50977"/>
    </source>
</evidence>
<dbReference type="InterPro" id="IPR023772">
    <property type="entry name" value="DNA-bd_HTH_TetR-type_CS"/>
</dbReference>
<reference evidence="7 8" key="1">
    <citation type="submission" date="2018-04" db="EMBL/GenBank/DDBJ databases">
        <title>Bordetella sp. HZ20 isolated from seawater.</title>
        <authorList>
            <person name="Sun C."/>
        </authorList>
    </citation>
    <scope>NUCLEOTIDE SEQUENCE [LARGE SCALE GENOMIC DNA]</scope>
    <source>
        <strain evidence="7 8">HZ20</strain>
    </source>
</reference>
<dbReference type="InterPro" id="IPR009057">
    <property type="entry name" value="Homeodomain-like_sf"/>
</dbReference>
<evidence type="ECO:0000313" key="8">
    <source>
        <dbReference type="Proteomes" id="UP000244571"/>
    </source>
</evidence>